<proteinExistence type="predicted"/>
<dbReference type="AlphaFoldDB" id="A0A0A9DC11"/>
<dbReference type="EMBL" id="GBRH01216593">
    <property type="protein sequence ID" value="JAD81302.1"/>
    <property type="molecule type" value="Transcribed_RNA"/>
</dbReference>
<protein>
    <submittedName>
        <fullName evidence="1">Uncharacterized protein</fullName>
    </submittedName>
</protein>
<name>A0A0A9DC11_ARUDO</name>
<organism evidence="1">
    <name type="scientific">Arundo donax</name>
    <name type="common">Giant reed</name>
    <name type="synonym">Donax arundinaceus</name>
    <dbReference type="NCBI Taxonomy" id="35708"/>
    <lineage>
        <taxon>Eukaryota</taxon>
        <taxon>Viridiplantae</taxon>
        <taxon>Streptophyta</taxon>
        <taxon>Embryophyta</taxon>
        <taxon>Tracheophyta</taxon>
        <taxon>Spermatophyta</taxon>
        <taxon>Magnoliopsida</taxon>
        <taxon>Liliopsida</taxon>
        <taxon>Poales</taxon>
        <taxon>Poaceae</taxon>
        <taxon>PACMAD clade</taxon>
        <taxon>Arundinoideae</taxon>
        <taxon>Arundineae</taxon>
        <taxon>Arundo</taxon>
    </lineage>
</organism>
<reference evidence="1" key="2">
    <citation type="journal article" date="2015" name="Data Brief">
        <title>Shoot transcriptome of the giant reed, Arundo donax.</title>
        <authorList>
            <person name="Barrero R.A."/>
            <person name="Guerrero F.D."/>
            <person name="Moolhuijzen P."/>
            <person name="Goolsby J.A."/>
            <person name="Tidwell J."/>
            <person name="Bellgard S.E."/>
            <person name="Bellgard M.I."/>
        </authorList>
    </citation>
    <scope>NUCLEOTIDE SEQUENCE</scope>
    <source>
        <tissue evidence="1">Shoot tissue taken approximately 20 cm above the soil surface</tissue>
    </source>
</reference>
<accession>A0A0A9DC11</accession>
<sequence>MDFASVVLSFWMMTCSTPHNKACISLCFSLSPEETIWRSNVRFNLLMISCNSWPIMPDVSGMLLTLTISFSAS</sequence>
<evidence type="ECO:0000313" key="1">
    <source>
        <dbReference type="EMBL" id="JAD81302.1"/>
    </source>
</evidence>
<reference evidence="1" key="1">
    <citation type="submission" date="2014-09" db="EMBL/GenBank/DDBJ databases">
        <authorList>
            <person name="Magalhaes I.L.F."/>
            <person name="Oliveira U."/>
            <person name="Santos F.R."/>
            <person name="Vidigal T.H.D.A."/>
            <person name="Brescovit A.D."/>
            <person name="Santos A.J."/>
        </authorList>
    </citation>
    <scope>NUCLEOTIDE SEQUENCE</scope>
    <source>
        <tissue evidence="1">Shoot tissue taken approximately 20 cm above the soil surface</tissue>
    </source>
</reference>